<dbReference type="InterPro" id="IPR037066">
    <property type="entry name" value="Plug_dom_sf"/>
</dbReference>
<organism evidence="9">
    <name type="scientific">bioreactor metagenome</name>
    <dbReference type="NCBI Taxonomy" id="1076179"/>
    <lineage>
        <taxon>unclassified sequences</taxon>
        <taxon>metagenomes</taxon>
        <taxon>ecological metagenomes</taxon>
    </lineage>
</organism>
<dbReference type="SUPFAM" id="SSF49464">
    <property type="entry name" value="Carboxypeptidase regulatory domain-like"/>
    <property type="match status" value="1"/>
</dbReference>
<evidence type="ECO:0000256" key="5">
    <source>
        <dbReference type="ARBA" id="ARBA00023136"/>
    </source>
</evidence>
<evidence type="ECO:0000259" key="8">
    <source>
        <dbReference type="Pfam" id="PF14905"/>
    </source>
</evidence>
<evidence type="ECO:0008006" key="10">
    <source>
        <dbReference type="Google" id="ProtNLM"/>
    </source>
</evidence>
<evidence type="ECO:0000313" key="9">
    <source>
        <dbReference type="EMBL" id="MPM06944.1"/>
    </source>
</evidence>
<dbReference type="EMBL" id="VSSQ01001282">
    <property type="protein sequence ID" value="MPM06944.1"/>
    <property type="molecule type" value="Genomic_DNA"/>
</dbReference>
<evidence type="ECO:0000256" key="6">
    <source>
        <dbReference type="ARBA" id="ARBA00023237"/>
    </source>
</evidence>
<feature type="domain" description="Outer membrane protein beta-barrel" evidence="8">
    <location>
        <begin position="379"/>
        <end position="784"/>
    </location>
</feature>
<dbReference type="PANTHER" id="PTHR30069">
    <property type="entry name" value="TONB-DEPENDENT OUTER MEMBRANE RECEPTOR"/>
    <property type="match status" value="1"/>
</dbReference>
<evidence type="ECO:0000256" key="4">
    <source>
        <dbReference type="ARBA" id="ARBA00022729"/>
    </source>
</evidence>
<keyword evidence="5" id="KW-0472">Membrane</keyword>
<comment type="subcellular location">
    <subcellularLocation>
        <location evidence="1">Cell outer membrane</location>
        <topology evidence="1">Multi-pass membrane protein</topology>
    </subcellularLocation>
</comment>
<keyword evidence="6" id="KW-0998">Cell outer membrane</keyword>
<evidence type="ECO:0000256" key="2">
    <source>
        <dbReference type="ARBA" id="ARBA00022448"/>
    </source>
</evidence>
<protein>
    <recommendedName>
        <fullName evidence="10">Outer membrane protein beta-barrel domain-containing protein</fullName>
    </recommendedName>
</protein>
<dbReference type="Pfam" id="PF14905">
    <property type="entry name" value="OMP_b-brl_3"/>
    <property type="match status" value="1"/>
</dbReference>
<evidence type="ECO:0000259" key="7">
    <source>
        <dbReference type="Pfam" id="PF07715"/>
    </source>
</evidence>
<dbReference type="InterPro" id="IPR036942">
    <property type="entry name" value="Beta-barrel_TonB_sf"/>
</dbReference>
<feature type="domain" description="TonB-dependent receptor plug" evidence="7">
    <location>
        <begin position="150"/>
        <end position="225"/>
    </location>
</feature>
<dbReference type="Gene3D" id="2.40.170.20">
    <property type="entry name" value="TonB-dependent receptor, beta-barrel domain"/>
    <property type="match status" value="1"/>
</dbReference>
<dbReference type="InterPro" id="IPR039426">
    <property type="entry name" value="TonB-dep_rcpt-like"/>
</dbReference>
<dbReference type="InterPro" id="IPR012910">
    <property type="entry name" value="Plug_dom"/>
</dbReference>
<accession>A0A644WY28</accession>
<proteinExistence type="predicted"/>
<evidence type="ECO:0000256" key="3">
    <source>
        <dbReference type="ARBA" id="ARBA00022692"/>
    </source>
</evidence>
<sequence>MKIFRRIFFLLTAMTCLSMQLSAAIKVSGKLQDSSDNKPLSYANVALIHQGDSVFLSGTTTDEKGEFVLNVPDTGNYFLRISYLGYGTQYKPLMLTEGKTEMSLGVISVSKSAQDLGEVTITAQKPMYAYDGEKKIYNVSEDPSVQGGVANDALQNAPGVYVDMEGNITLRGVSGVEIWINDKPSRISAEGLKSFLQQLPANSIERIEVITNPSARYSAEGTGGIINIITRDKIKKNLLLSFGLNGSTLGNYSPWVSFVASNEKLSFNTYLSHSNHIWNSHNISSGAVFNAGDTVYTFSSESESEYSGNWNYGHVSLTWDINKNNTIDTWFGGSLSSHENSSTGRSIRTMDGGEIFDYSTGYDGSSNGHSMNGGLSYEHDFKKEGHNFTLDAYYWGYSDSSSMEYSKIFATQTSDNMKYIERGISSNGSFSGEAHYINPLNKNRTIEAGGEFGYNVSTNDSPIDTFNFASENYEYVPAFSNYLDQKTNAGALYTTYSDTLKFISYKVGLRYEFAGLDMNSVALTETLHRTYNTLFPTIHLSTKTKNNDNYTLSYSRRVRYPEWELDPFANRIYEESVYFGNPWLDPAFTDAYEASYAHFFKNGSSISTTIYHRRTNLDITSKSEAVFDTLLDRYTIYTTYINAGKKINTGGDFTVTWRPKPAYRIMFNVNVYNQDFNADLGSYQIDKHDFTYDGKLIFMWNYKFLRLNIMGIYRAASANLQGSSDPTYFTNATVNADLFNKKLSIRVGMQDIFNWQERKSNTNTPTYISENYSKNRSQFLTFGVTVRLGKIELERNQKAPQGGDGSGGGM</sequence>
<dbReference type="Gene3D" id="2.170.130.10">
    <property type="entry name" value="TonB-dependent receptor, plug domain"/>
    <property type="match status" value="1"/>
</dbReference>
<dbReference type="Pfam" id="PF07715">
    <property type="entry name" value="Plug"/>
    <property type="match status" value="1"/>
</dbReference>
<keyword evidence="3" id="KW-0812">Transmembrane</keyword>
<dbReference type="Gene3D" id="2.60.40.1120">
    <property type="entry name" value="Carboxypeptidase-like, regulatory domain"/>
    <property type="match status" value="1"/>
</dbReference>
<dbReference type="InterPro" id="IPR008969">
    <property type="entry name" value="CarboxyPept-like_regulatory"/>
</dbReference>
<dbReference type="SUPFAM" id="SSF56935">
    <property type="entry name" value="Porins"/>
    <property type="match status" value="1"/>
</dbReference>
<dbReference type="InterPro" id="IPR041700">
    <property type="entry name" value="OMP_b-brl_3"/>
</dbReference>
<dbReference type="Pfam" id="PF13620">
    <property type="entry name" value="CarboxypepD_reg"/>
    <property type="match status" value="1"/>
</dbReference>
<evidence type="ECO:0000256" key="1">
    <source>
        <dbReference type="ARBA" id="ARBA00004571"/>
    </source>
</evidence>
<name>A0A644WY28_9ZZZZ</name>
<dbReference type="PANTHER" id="PTHR30069:SF29">
    <property type="entry name" value="HEMOGLOBIN AND HEMOGLOBIN-HAPTOGLOBIN-BINDING PROTEIN 1-RELATED"/>
    <property type="match status" value="1"/>
</dbReference>
<dbReference type="GO" id="GO:0044718">
    <property type="term" value="P:siderophore transmembrane transport"/>
    <property type="evidence" value="ECO:0007669"/>
    <property type="project" value="TreeGrafter"/>
</dbReference>
<keyword evidence="2" id="KW-0813">Transport</keyword>
<keyword evidence="4" id="KW-0732">Signal</keyword>
<comment type="caution">
    <text evidence="9">The sequence shown here is derived from an EMBL/GenBank/DDBJ whole genome shotgun (WGS) entry which is preliminary data.</text>
</comment>
<dbReference type="GO" id="GO:0015344">
    <property type="term" value="F:siderophore uptake transmembrane transporter activity"/>
    <property type="evidence" value="ECO:0007669"/>
    <property type="project" value="TreeGrafter"/>
</dbReference>
<dbReference type="AlphaFoldDB" id="A0A644WY28"/>
<reference evidence="9" key="1">
    <citation type="submission" date="2019-08" db="EMBL/GenBank/DDBJ databases">
        <authorList>
            <person name="Kucharzyk K."/>
            <person name="Murdoch R.W."/>
            <person name="Higgins S."/>
            <person name="Loffler F."/>
        </authorList>
    </citation>
    <scope>NUCLEOTIDE SEQUENCE</scope>
</reference>
<dbReference type="GO" id="GO:0009279">
    <property type="term" value="C:cell outer membrane"/>
    <property type="evidence" value="ECO:0007669"/>
    <property type="project" value="UniProtKB-SubCell"/>
</dbReference>
<gene>
    <name evidence="9" type="ORF">SDC9_53248</name>
</gene>